<dbReference type="AlphaFoldDB" id="D2NT17"/>
<dbReference type="EMBL" id="AP011540">
    <property type="protein sequence ID" value="BAI64793.1"/>
    <property type="molecule type" value="Genomic_DNA"/>
</dbReference>
<organism evidence="3 4">
    <name type="scientific">Rothia mucilaginosa (strain DY-18)</name>
    <name type="common">Stomatococcus mucilaginosus</name>
    <dbReference type="NCBI Taxonomy" id="680646"/>
    <lineage>
        <taxon>Bacteria</taxon>
        <taxon>Bacillati</taxon>
        <taxon>Actinomycetota</taxon>
        <taxon>Actinomycetes</taxon>
        <taxon>Micrococcales</taxon>
        <taxon>Micrococcaceae</taxon>
        <taxon>Rothia</taxon>
    </lineage>
</organism>
<evidence type="ECO:0000256" key="1">
    <source>
        <dbReference type="SAM" id="Coils"/>
    </source>
</evidence>
<reference evidence="3 4" key="2">
    <citation type="journal article" date="2010" name="J Osaka Dent Univ">
        <title>Isolation and identification of Rothia mucilaginosa from persistent apical periodontitis lesions.</title>
        <authorList>
            <person name="Yamane K."/>
            <person name="Yoshida M."/>
            <person name="Fujihira T."/>
            <person name="Baba T."/>
            <person name="Tsuji N."/>
            <person name="Hayashi H."/>
            <person name="Sugimori C."/>
            <person name="Yamanaka T."/>
            <person name="Mashimo C."/>
            <person name="Nambu T."/>
            <person name="Kawai H."/>
            <person name="Fukushima H."/>
        </authorList>
    </citation>
    <scope>NUCLEOTIDE SEQUENCE [LARGE SCALE GENOMIC DNA]</scope>
    <source>
        <strain evidence="3 4">DY-18</strain>
    </source>
</reference>
<dbReference type="STRING" id="680646.RMDY18_09610"/>
<dbReference type="Proteomes" id="UP000001883">
    <property type="component" value="Chromosome"/>
</dbReference>
<dbReference type="eggNOG" id="COG3266">
    <property type="taxonomic scope" value="Bacteria"/>
</dbReference>
<accession>D2NT17</accession>
<sequence>MHTHTQTGAHHGEQRKGAPPPAPPSERVIAVTTKPDDTVNLEKARQYGRVSEDGHVFVIVDGEEYAVGQLPGASEEEALSYFARKFENVEAQVALLESRLANNAPAADLQKGITSIGAQIGVRNMVGDYSGLQKRLISLAEQIAELGEKQQQARTENRERALAVREEIVAEAEQIAGQDPDQIHWKNSHSRMNELFEAWKKAQREIHLAKSVEDELWKRFRAARTTFDRNRRAHFSQLDDRNARIKRAKEELIARAEELSTSTDWSETSRVYGDLMRAWKQVPRGHRREDDKLWARFRAAQDVFFNARNEAEAAQDAVYAENLKVKEALLEEARALLPVEDIEAAKASFEKILDRWDAAGRVPRNDLRRVDGELRRIQDEINGAEEAKWKRNDPAKAARANSLLAQIEDSLAELEAELAAAEKGGDSKKIAKAKEALEARRAWAATLQGFGN</sequence>
<reference evidence="3 4" key="3">
    <citation type="journal article" date="2010" name="Sequencing">
        <title>Complete Genome Sequence of Rothia mucilaginosa DY-18: A Clinical Isolate with Dense Meshwork-Like Structures from a Persistent Apical Periodontitis Lesion.</title>
        <authorList>
            <person name="Yamane K."/>
            <person name="Nambu T."/>
            <person name="Yamanaka T."/>
            <person name="Mashimo C."/>
            <person name="Sugimori C."/>
            <person name="Leung K.-P."/>
            <person name="Fukushima H."/>
        </authorList>
    </citation>
    <scope>NUCLEOTIDE SEQUENCE [LARGE SCALE GENOMIC DNA]</scope>
    <source>
        <strain evidence="3 4">DY-18</strain>
    </source>
</reference>
<keyword evidence="4" id="KW-1185">Reference proteome</keyword>
<reference evidence="4" key="1">
    <citation type="submission" date="2009-07" db="EMBL/GenBank/DDBJ databases">
        <title>Complete genome sequence of Rothia mucilaginosa DJ.</title>
        <authorList>
            <person name="Yamane K."/>
            <person name="Nambu T."/>
            <person name="Mashimo C."/>
            <person name="Sugimori C."/>
            <person name="Yamanaka T."/>
            <person name="Leung K."/>
            <person name="Fukushima H."/>
        </authorList>
    </citation>
    <scope>NUCLEOTIDE SEQUENCE [LARGE SCALE GENOMIC DNA]</scope>
    <source>
        <strain evidence="4">DY-18</strain>
    </source>
</reference>
<feature type="coiled-coil region" evidence="1">
    <location>
        <begin position="129"/>
        <end position="159"/>
    </location>
</feature>
<gene>
    <name evidence="3" type="ordered locus">RMDY18_09610</name>
</gene>
<feature type="coiled-coil region" evidence="1">
    <location>
        <begin position="367"/>
        <end position="424"/>
    </location>
</feature>
<keyword evidence="1" id="KW-0175">Coiled coil</keyword>
<dbReference type="InterPro" id="IPR007139">
    <property type="entry name" value="DUF349"/>
</dbReference>
<feature type="region of interest" description="Disordered" evidence="2">
    <location>
        <begin position="1"/>
        <end position="26"/>
    </location>
</feature>
<evidence type="ECO:0000256" key="2">
    <source>
        <dbReference type="SAM" id="MobiDB-lite"/>
    </source>
</evidence>
<dbReference type="Pfam" id="PF03993">
    <property type="entry name" value="DUF349"/>
    <property type="match status" value="3"/>
</dbReference>
<dbReference type="KEGG" id="rmu:RMDY18_09610"/>
<feature type="coiled-coil region" evidence="1">
    <location>
        <begin position="235"/>
        <end position="262"/>
    </location>
</feature>
<dbReference type="HOGENOM" id="CLU_024630_1_0_11"/>
<name>D2NT17_ROTMD</name>
<proteinExistence type="predicted"/>
<evidence type="ECO:0000313" key="4">
    <source>
        <dbReference type="Proteomes" id="UP000001883"/>
    </source>
</evidence>
<protein>
    <submittedName>
        <fullName evidence="3">Methyl-accepting chemotaxis protein</fullName>
    </submittedName>
</protein>
<evidence type="ECO:0000313" key="3">
    <source>
        <dbReference type="EMBL" id="BAI64793.1"/>
    </source>
</evidence>